<name>A0ABT2WD32_9BACI</name>
<sequence>MKDFKQFIGKNMYFKLNGENSFVGRLVDAGNDVVVIFNGEDFVYISLYHVHNYRVLTDVDSEIQEPNYRPTIQDELPTISLRKIVTAAKGTFCEVYVVGRYPIQGYIKSIMNDYIVFYSPVYKDVYISFRHLKWLIPYNASETPYGLDYVKLSAPVHNQPLSRTLEDQLKKFIGKLVVFNFGDHENKIGRLCSVENGQIEIMKARMSNSYLNINHVQTIHFP</sequence>
<dbReference type="EMBL" id="JAOUSE010000005">
    <property type="protein sequence ID" value="MCU9593420.1"/>
    <property type="molecule type" value="Genomic_DNA"/>
</dbReference>
<dbReference type="Proteomes" id="UP001208656">
    <property type="component" value="Unassembled WGS sequence"/>
</dbReference>
<evidence type="ECO:0000313" key="2">
    <source>
        <dbReference type="Proteomes" id="UP001208656"/>
    </source>
</evidence>
<organism evidence="1 2">
    <name type="scientific">Pallidibacillus thermolactis</name>
    <dbReference type="NCBI Taxonomy" id="251051"/>
    <lineage>
        <taxon>Bacteria</taxon>
        <taxon>Bacillati</taxon>
        <taxon>Bacillota</taxon>
        <taxon>Bacilli</taxon>
        <taxon>Bacillales</taxon>
        <taxon>Bacillaceae</taxon>
        <taxon>Pallidibacillus</taxon>
    </lineage>
</organism>
<dbReference type="RefSeq" id="WP_263060963.1">
    <property type="nucleotide sequence ID" value="NZ_JAOUSE010000005.1"/>
</dbReference>
<reference evidence="1 2" key="1">
    <citation type="submission" date="2022-10" db="EMBL/GenBank/DDBJ databases">
        <title>Description of Fervidibacillus gen. nov. in the family Fervidibacillaceae fam. nov. with two species, Fervidibacillus albus sp. nov., and Fervidibacillus halotolerans sp. nov., isolated from tidal flat sediments.</title>
        <authorList>
            <person name="Kwon K.K."/>
            <person name="Yang S.-H."/>
        </authorList>
    </citation>
    <scope>NUCLEOTIDE SEQUENCE [LARGE SCALE GENOMIC DNA]</scope>
    <source>
        <strain evidence="1 2">DSM 23332</strain>
    </source>
</reference>
<proteinExistence type="predicted"/>
<protein>
    <submittedName>
        <fullName evidence="1">DUF2642 domain-containing protein</fullName>
    </submittedName>
</protein>
<comment type="caution">
    <text evidence="1">The sequence shown here is derived from an EMBL/GenBank/DDBJ whole genome shotgun (WGS) entry which is preliminary data.</text>
</comment>
<keyword evidence="2" id="KW-1185">Reference proteome</keyword>
<evidence type="ECO:0000313" key="1">
    <source>
        <dbReference type="EMBL" id="MCU9593420.1"/>
    </source>
</evidence>
<accession>A0ABT2WD32</accession>
<gene>
    <name evidence="1" type="ORF">OEV82_02985</name>
</gene>